<feature type="compositionally biased region" description="Polar residues" evidence="1">
    <location>
        <begin position="77"/>
        <end position="87"/>
    </location>
</feature>
<organism evidence="2">
    <name type="scientific">uncultured Caudovirales phage</name>
    <dbReference type="NCBI Taxonomy" id="2100421"/>
    <lineage>
        <taxon>Viruses</taxon>
        <taxon>Duplodnaviria</taxon>
        <taxon>Heunggongvirae</taxon>
        <taxon>Uroviricota</taxon>
        <taxon>Caudoviricetes</taxon>
        <taxon>Peduoviridae</taxon>
        <taxon>Maltschvirus</taxon>
        <taxon>Maltschvirus maltsch</taxon>
    </lineage>
</organism>
<evidence type="ECO:0000313" key="2">
    <source>
        <dbReference type="EMBL" id="CAB4180295.1"/>
    </source>
</evidence>
<name>A0A6J5QGX1_9CAUD</name>
<proteinExistence type="predicted"/>
<reference evidence="2" key="1">
    <citation type="submission" date="2020-05" db="EMBL/GenBank/DDBJ databases">
        <authorList>
            <person name="Chiriac C."/>
            <person name="Salcher M."/>
            <person name="Ghai R."/>
            <person name="Kavagutti S V."/>
        </authorList>
    </citation>
    <scope>NUCLEOTIDE SEQUENCE</scope>
</reference>
<gene>
    <name evidence="2" type="ORF">UFOVP1052_17</name>
</gene>
<evidence type="ECO:0000256" key="1">
    <source>
        <dbReference type="SAM" id="MobiDB-lite"/>
    </source>
</evidence>
<sequence length="97" mass="11011">MKVKLKLDLADGKAERELTTNLFVICEWEKTENRRVSDGKGIGYSDLVCWAYNLVKLAGDKVPDSWRKWLEQNPEMQVTAVDQTDPNPTGLELTEGN</sequence>
<accession>A0A6J5QGX1</accession>
<feature type="region of interest" description="Disordered" evidence="1">
    <location>
        <begin position="77"/>
        <end position="97"/>
    </location>
</feature>
<dbReference type="EMBL" id="LR797000">
    <property type="protein sequence ID" value="CAB4180295.1"/>
    <property type="molecule type" value="Genomic_DNA"/>
</dbReference>
<protein>
    <submittedName>
        <fullName evidence="2">Uncharacterized protein</fullName>
    </submittedName>
</protein>